<sequence>MKNKVPDEAQLQELVRTAERCLQPLAARVNSYAFRLFIRLPDGREIELHLSD</sequence>
<dbReference type="EMBL" id="CP002159">
    <property type="protein sequence ID" value="ADL54735.1"/>
    <property type="molecule type" value="Genomic_DNA"/>
</dbReference>
<gene>
    <name evidence="1" type="ordered locus">Galf_0695</name>
</gene>
<name>D9SD46_GALCS</name>
<organism evidence="1 2">
    <name type="scientific">Gallionella capsiferriformans (strain ES-2)</name>
    <name type="common">Gallionella ferruginea capsiferriformans (strain ES-2)</name>
    <dbReference type="NCBI Taxonomy" id="395494"/>
    <lineage>
        <taxon>Bacteria</taxon>
        <taxon>Pseudomonadati</taxon>
        <taxon>Pseudomonadota</taxon>
        <taxon>Betaproteobacteria</taxon>
        <taxon>Nitrosomonadales</taxon>
        <taxon>Gallionellaceae</taxon>
        <taxon>Gallionella</taxon>
    </lineage>
</organism>
<dbReference type="AlphaFoldDB" id="D9SD46"/>
<dbReference type="KEGG" id="gca:Galf_0695"/>
<dbReference type="Proteomes" id="UP000001235">
    <property type="component" value="Chromosome"/>
</dbReference>
<dbReference type="RefSeq" id="WP_013292676.1">
    <property type="nucleotide sequence ID" value="NC_014394.1"/>
</dbReference>
<dbReference type="STRING" id="395494.Galf_0695"/>
<evidence type="ECO:0000313" key="1">
    <source>
        <dbReference type="EMBL" id="ADL54735.1"/>
    </source>
</evidence>
<keyword evidence="2" id="KW-1185">Reference proteome</keyword>
<dbReference type="HOGENOM" id="CLU_3080237_0_0_4"/>
<protein>
    <submittedName>
        <fullName evidence="1">Uncharacterized protein</fullName>
    </submittedName>
</protein>
<accession>D9SD46</accession>
<evidence type="ECO:0000313" key="2">
    <source>
        <dbReference type="Proteomes" id="UP000001235"/>
    </source>
</evidence>
<proteinExistence type="predicted"/>
<reference evidence="1 2" key="1">
    <citation type="submission" date="2010-08" db="EMBL/GenBank/DDBJ databases">
        <title>Complete sequence of Gallionella capsiferriformans ES-2.</title>
        <authorList>
            <consortium name="US DOE Joint Genome Institute"/>
            <person name="Lucas S."/>
            <person name="Copeland A."/>
            <person name="Lapidus A."/>
            <person name="Cheng J.-F."/>
            <person name="Bruce D."/>
            <person name="Goodwin L."/>
            <person name="Pitluck S."/>
            <person name="Chertkov O."/>
            <person name="Davenport K.W."/>
            <person name="Detter J.C."/>
            <person name="Han C."/>
            <person name="Tapia R."/>
            <person name="Land M."/>
            <person name="Hauser L."/>
            <person name="Chang Y.-J."/>
            <person name="Jeffries C."/>
            <person name="Kyrpides N."/>
            <person name="Ivanova N."/>
            <person name="Mikhailova N."/>
            <person name="Shelobolina E.S."/>
            <person name="Picardal F."/>
            <person name="Roden E."/>
            <person name="Emerson D."/>
            <person name="Woyke T."/>
        </authorList>
    </citation>
    <scope>NUCLEOTIDE SEQUENCE [LARGE SCALE GENOMIC DNA]</scope>
    <source>
        <strain evidence="1 2">ES-2</strain>
    </source>
</reference>